<evidence type="ECO:0000313" key="4">
    <source>
        <dbReference type="Proteomes" id="UP000066480"/>
    </source>
</evidence>
<feature type="region of interest" description="Disordered" evidence="1">
    <location>
        <begin position="1"/>
        <end position="44"/>
    </location>
</feature>
<dbReference type="KEGG" id="lmoi:VV02_19095"/>
<name>A0A0K1JLK4_9MICO</name>
<dbReference type="EMBL" id="CP011112">
    <property type="protein sequence ID" value="AKU17458.1"/>
    <property type="molecule type" value="Genomic_DNA"/>
</dbReference>
<proteinExistence type="predicted"/>
<dbReference type="Pfam" id="PF13845">
    <property type="entry name" value="Septum_form"/>
    <property type="match status" value="1"/>
</dbReference>
<dbReference type="STRING" id="571913.VV02_19095"/>
<gene>
    <name evidence="3" type="ORF">VV02_19095</name>
</gene>
<dbReference type="AlphaFoldDB" id="A0A0K1JLK4"/>
<evidence type="ECO:0000256" key="1">
    <source>
        <dbReference type="SAM" id="MobiDB-lite"/>
    </source>
</evidence>
<keyword evidence="4" id="KW-1185">Reference proteome</keyword>
<evidence type="ECO:0000259" key="2">
    <source>
        <dbReference type="Pfam" id="PF13845"/>
    </source>
</evidence>
<sequence length="280" mass="28973">MGGAPTSATSAPTTASSSGTTETPSPTSSESPSPSSSTSSAPAAQDYAAGQCLGPKPGYAKVDCSTSHLYEVAAAPATTLYAGDLVKRTAYGTAVCNEQGAKYLGSAGWAVSRLQVATLPTAADPKNKERFVCIVQEFENSLKSLKQGTGSVKGKLTGSGFYSYNLCLKGRASKSDDVEFVPCNAPHASEATGGKLNGRPGAPFPGGDKIQKQALSYCKPIGEKFLGTKRRTDIISSQNSGGPGPWAKGQMFTGCFVEVTSGTVKKSLHYITTKPLTSYR</sequence>
<dbReference type="Proteomes" id="UP000066480">
    <property type="component" value="Chromosome"/>
</dbReference>
<evidence type="ECO:0000313" key="3">
    <source>
        <dbReference type="EMBL" id="AKU17458.1"/>
    </source>
</evidence>
<dbReference type="InterPro" id="IPR026004">
    <property type="entry name" value="Septum_form"/>
</dbReference>
<protein>
    <recommendedName>
        <fullName evidence="2">Septum formation-related domain-containing protein</fullName>
    </recommendedName>
</protein>
<feature type="domain" description="Septum formation-related" evidence="2">
    <location>
        <begin position="50"/>
        <end position="250"/>
    </location>
</feature>
<reference evidence="3 4" key="1">
    <citation type="submission" date="2015-03" db="EMBL/GenBank/DDBJ databases">
        <title>Luteipulveratus halotolerans sp. nov., a novel actinobacterium (Dermacoccaceae) from Sarawak, Malaysia.</title>
        <authorList>
            <person name="Juboi H."/>
            <person name="Basik A."/>
            <person name="Shamsul S.S."/>
            <person name="Arnold P."/>
            <person name="Schmitt E.K."/>
            <person name="Sanglier J.-J."/>
            <person name="Yeo T."/>
        </authorList>
    </citation>
    <scope>NUCLEOTIDE SEQUENCE [LARGE SCALE GENOMIC DNA]</scope>
    <source>
        <strain evidence="3 4">MN07-A0370</strain>
    </source>
</reference>
<organism evidence="3 4">
    <name type="scientific">Luteipulveratus mongoliensis</name>
    <dbReference type="NCBI Taxonomy" id="571913"/>
    <lineage>
        <taxon>Bacteria</taxon>
        <taxon>Bacillati</taxon>
        <taxon>Actinomycetota</taxon>
        <taxon>Actinomycetes</taxon>
        <taxon>Micrococcales</taxon>
        <taxon>Dermacoccaceae</taxon>
        <taxon>Luteipulveratus</taxon>
    </lineage>
</organism>
<accession>A0A0K1JLK4</accession>